<keyword evidence="4" id="KW-1185">Reference proteome</keyword>
<gene>
    <name evidence="3" type="ORF">ACFONJ_02260</name>
</gene>
<organism evidence="3 4">
    <name type="scientific">Chryseobacterium tructae</name>
    <dbReference type="NCBI Taxonomy" id="1037380"/>
    <lineage>
        <taxon>Bacteria</taxon>
        <taxon>Pseudomonadati</taxon>
        <taxon>Bacteroidota</taxon>
        <taxon>Flavobacteriia</taxon>
        <taxon>Flavobacteriales</taxon>
        <taxon>Weeksellaceae</taxon>
        <taxon>Chryseobacterium group</taxon>
        <taxon>Chryseobacterium</taxon>
    </lineage>
</organism>
<dbReference type="SUPFAM" id="SSF52402">
    <property type="entry name" value="Adenine nucleotide alpha hydrolases-like"/>
    <property type="match status" value="2"/>
</dbReference>
<protein>
    <submittedName>
        <fullName evidence="3">Universal stress protein</fullName>
    </submittedName>
</protein>
<dbReference type="RefSeq" id="WP_290302038.1">
    <property type="nucleotide sequence ID" value="NZ_JAUFQR010000003.1"/>
</dbReference>
<dbReference type="EMBL" id="JBHRYO010000001">
    <property type="protein sequence ID" value="MFC3754799.1"/>
    <property type="molecule type" value="Genomic_DNA"/>
</dbReference>
<dbReference type="Gene3D" id="3.40.50.12370">
    <property type="match status" value="1"/>
</dbReference>
<feature type="domain" description="UspA" evidence="2">
    <location>
        <begin position="1"/>
        <end position="138"/>
    </location>
</feature>
<dbReference type="Pfam" id="PF00582">
    <property type="entry name" value="Usp"/>
    <property type="match status" value="1"/>
</dbReference>
<evidence type="ECO:0000259" key="2">
    <source>
        <dbReference type="Pfam" id="PF00582"/>
    </source>
</evidence>
<comment type="similarity">
    <text evidence="1">Belongs to the universal stress protein A family.</text>
</comment>
<dbReference type="InterPro" id="IPR006015">
    <property type="entry name" value="Universal_stress_UspA"/>
</dbReference>
<evidence type="ECO:0000313" key="3">
    <source>
        <dbReference type="EMBL" id="MFC3754799.1"/>
    </source>
</evidence>
<name>A0ABV7XRL4_9FLAO</name>
<comment type="caution">
    <text evidence="3">The sequence shown here is derived from an EMBL/GenBank/DDBJ whole genome shotgun (WGS) entry which is preliminary data.</text>
</comment>
<accession>A0ABV7XRL4</accession>
<evidence type="ECO:0000256" key="1">
    <source>
        <dbReference type="ARBA" id="ARBA00008791"/>
    </source>
</evidence>
<dbReference type="PANTHER" id="PTHR46268">
    <property type="entry name" value="STRESS RESPONSE PROTEIN NHAX"/>
    <property type="match status" value="1"/>
</dbReference>
<proteinExistence type="inferred from homology"/>
<sequence>MKTIIVCTDFSPEAENALHYAASMAKENQYNIVLFNLQSVSIHALNAQSSADFFYEQTLKNQKKLENKANEINTLYTVKAEYYLAAGNFIEELNNCIQATNCNFIVMGMADKTLEQRLLGNTVTKAIHRIKKPILIIPEHIEYTGIRKVLFAYDTHKSITWSAMNDIYYFINEFNSEVEVFNVSERLEDFQEVIHDIDLNSGYDLDDIKYSFKMIQSIEIIKAIEEEVKLTGADLLTMVPYRYNLVESLFHRSKTAIMAYKNKVPLLSIPLNID</sequence>
<reference evidence="4" key="1">
    <citation type="journal article" date="2019" name="Int. J. Syst. Evol. Microbiol.">
        <title>The Global Catalogue of Microorganisms (GCM) 10K type strain sequencing project: providing services to taxonomists for standard genome sequencing and annotation.</title>
        <authorList>
            <consortium name="The Broad Institute Genomics Platform"/>
            <consortium name="The Broad Institute Genome Sequencing Center for Infectious Disease"/>
            <person name="Wu L."/>
            <person name="Ma J."/>
        </authorList>
    </citation>
    <scope>NUCLEOTIDE SEQUENCE [LARGE SCALE GENOMIC DNA]</scope>
    <source>
        <strain evidence="4">CECT 7798</strain>
    </source>
</reference>
<evidence type="ECO:0000313" key="4">
    <source>
        <dbReference type="Proteomes" id="UP001595735"/>
    </source>
</evidence>
<dbReference type="InterPro" id="IPR006016">
    <property type="entry name" value="UspA"/>
</dbReference>
<dbReference type="Proteomes" id="UP001595735">
    <property type="component" value="Unassembled WGS sequence"/>
</dbReference>
<dbReference type="PANTHER" id="PTHR46268:SF6">
    <property type="entry name" value="UNIVERSAL STRESS PROTEIN UP12"/>
    <property type="match status" value="1"/>
</dbReference>
<dbReference type="PRINTS" id="PR01438">
    <property type="entry name" value="UNVRSLSTRESS"/>
</dbReference>
<dbReference type="CDD" id="cd00293">
    <property type="entry name" value="USP-like"/>
    <property type="match status" value="1"/>
</dbReference>